<evidence type="ECO:0000313" key="1">
    <source>
        <dbReference type="EMBL" id="GEE00565.1"/>
    </source>
</evidence>
<name>A0A7I9V571_9ACTN</name>
<dbReference type="EMBL" id="BJOV01000002">
    <property type="protein sequence ID" value="GEE00565.1"/>
    <property type="molecule type" value="Genomic_DNA"/>
</dbReference>
<evidence type="ECO:0000313" key="2">
    <source>
        <dbReference type="Proteomes" id="UP000444960"/>
    </source>
</evidence>
<proteinExistence type="predicted"/>
<sequence length="158" mass="17013">MLIGACGAIDPKVYPESNDRVDTADIDRVTADSILRENGISIPRTLNYHSGIGRSYGFPGTPDSYMKFVESNNSVGGELHATDIGVEFGQFETYPCDSTFIRTSLLGRLGLDCHGSPFVQVASDGTPPRRGAERLSGTTLVVDTMDGEVRLYIAIVGH</sequence>
<dbReference type="Proteomes" id="UP000444960">
    <property type="component" value="Unassembled WGS sequence"/>
</dbReference>
<comment type="caution">
    <text evidence="1">The sequence shown here is derived from an EMBL/GenBank/DDBJ whole genome shotgun (WGS) entry which is preliminary data.</text>
</comment>
<gene>
    <name evidence="1" type="ORF">nbrc107696_10110</name>
</gene>
<organism evidence="1 2">
    <name type="scientific">Gordonia spumicola</name>
    <dbReference type="NCBI Taxonomy" id="589161"/>
    <lineage>
        <taxon>Bacteria</taxon>
        <taxon>Bacillati</taxon>
        <taxon>Actinomycetota</taxon>
        <taxon>Actinomycetes</taxon>
        <taxon>Mycobacteriales</taxon>
        <taxon>Gordoniaceae</taxon>
        <taxon>Gordonia</taxon>
    </lineage>
</organism>
<protein>
    <submittedName>
        <fullName evidence="1">Uncharacterized protein</fullName>
    </submittedName>
</protein>
<accession>A0A7I9V571</accession>
<dbReference type="AlphaFoldDB" id="A0A7I9V571"/>
<reference evidence="2" key="1">
    <citation type="submission" date="2019-06" db="EMBL/GenBank/DDBJ databases">
        <title>Gordonia isolated from sludge of a wastewater treatment plant.</title>
        <authorList>
            <person name="Tamura T."/>
            <person name="Aoyama K."/>
            <person name="Kang Y."/>
            <person name="Saito S."/>
            <person name="Akiyama N."/>
            <person name="Yazawa K."/>
            <person name="Gonoi T."/>
            <person name="Mikami Y."/>
        </authorList>
    </citation>
    <scope>NUCLEOTIDE SEQUENCE [LARGE SCALE GENOMIC DNA]</scope>
    <source>
        <strain evidence="2">NBRC 107696</strain>
    </source>
</reference>
<keyword evidence="2" id="KW-1185">Reference proteome</keyword>